<organism evidence="1 2">
    <name type="scientific">Deinococcus caeni</name>
    <dbReference type="NCBI Taxonomy" id="569127"/>
    <lineage>
        <taxon>Bacteria</taxon>
        <taxon>Thermotogati</taxon>
        <taxon>Deinococcota</taxon>
        <taxon>Deinococci</taxon>
        <taxon>Deinococcales</taxon>
        <taxon>Deinococcaceae</taxon>
        <taxon>Deinococcus</taxon>
    </lineage>
</organism>
<evidence type="ECO:0008006" key="3">
    <source>
        <dbReference type="Google" id="ProtNLM"/>
    </source>
</evidence>
<gene>
    <name evidence="1" type="ORF">Dcae01_01907</name>
</gene>
<proteinExistence type="predicted"/>
<accession>A0ABP9UCB7</accession>
<dbReference type="RefSeq" id="WP_345444956.1">
    <property type="nucleotide sequence ID" value="NZ_BAABQU010000020.1"/>
</dbReference>
<comment type="caution">
    <text evidence="1">The sequence shown here is derived from an EMBL/GenBank/DDBJ whole genome shotgun (WGS) entry which is preliminary data.</text>
</comment>
<keyword evidence="2" id="KW-1185">Reference proteome</keyword>
<name>A0ABP9UCB7_9DEIO</name>
<sequence>MSEQNEPSLIGAVQAWQATQLTQEDVVTRFTALPRDEGHVVRQAITDLLALPDITTTAAAPSTDSAAPTTDAWRAELMAGRARAWNSPDPAGLLVGPTVLILTDGQRGVVVSAGGTRALSSSVSASLLLLCQTIVMAQNALNEREMGTLRQQRIESASTSMSEIDIIS</sequence>
<evidence type="ECO:0000313" key="2">
    <source>
        <dbReference type="Proteomes" id="UP001423409"/>
    </source>
</evidence>
<dbReference type="EMBL" id="BAABQU010000020">
    <property type="protein sequence ID" value="GAA5440394.1"/>
    <property type="molecule type" value="Genomic_DNA"/>
</dbReference>
<protein>
    <recommendedName>
        <fullName evidence="3">DUF4376 domain-containing protein</fullName>
    </recommendedName>
</protein>
<evidence type="ECO:0000313" key="1">
    <source>
        <dbReference type="EMBL" id="GAA5440394.1"/>
    </source>
</evidence>
<reference evidence="1 2" key="1">
    <citation type="submission" date="2024-02" db="EMBL/GenBank/DDBJ databases">
        <title>Deinococcus caeni NBRC 101312.</title>
        <authorList>
            <person name="Ichikawa N."/>
            <person name="Katano-Makiyama Y."/>
            <person name="Hidaka K."/>
        </authorList>
    </citation>
    <scope>NUCLEOTIDE SEQUENCE [LARGE SCALE GENOMIC DNA]</scope>
    <source>
        <strain evidence="1 2">NBRC 101312</strain>
    </source>
</reference>
<dbReference type="Proteomes" id="UP001423409">
    <property type="component" value="Unassembled WGS sequence"/>
</dbReference>